<dbReference type="AlphaFoldDB" id="A0A1E5UII0"/>
<organism evidence="3 4">
    <name type="scientific">Dichanthelium oligosanthes</name>
    <dbReference type="NCBI Taxonomy" id="888268"/>
    <lineage>
        <taxon>Eukaryota</taxon>
        <taxon>Viridiplantae</taxon>
        <taxon>Streptophyta</taxon>
        <taxon>Embryophyta</taxon>
        <taxon>Tracheophyta</taxon>
        <taxon>Spermatophyta</taxon>
        <taxon>Magnoliopsida</taxon>
        <taxon>Liliopsida</taxon>
        <taxon>Poales</taxon>
        <taxon>Poaceae</taxon>
        <taxon>PACMAD clade</taxon>
        <taxon>Panicoideae</taxon>
        <taxon>Panicodae</taxon>
        <taxon>Paniceae</taxon>
        <taxon>Dichantheliinae</taxon>
        <taxon>Dichanthelium</taxon>
    </lineage>
</organism>
<feature type="compositionally biased region" description="Basic residues" evidence="2">
    <location>
        <begin position="73"/>
        <end position="85"/>
    </location>
</feature>
<dbReference type="InterPro" id="IPR023393">
    <property type="entry name" value="START-like_dom_sf"/>
</dbReference>
<protein>
    <submittedName>
        <fullName evidence="3">Uncharacterized protein</fullName>
    </submittedName>
</protein>
<name>A0A1E5UII0_9POAL</name>
<accession>A0A1E5UII0</accession>
<comment type="caution">
    <text evidence="3">The sequence shown here is derived from an EMBL/GenBank/DDBJ whole genome shotgun (WGS) entry which is preliminary data.</text>
</comment>
<sequence>MDDEKVFKTRLLARDAAARVSRSEMVVEGSALAAQLNSQVSEVRVTPASESASCVVSVTVEYERLNGEGDARRRGHQLRGQRHGGVRAPRWHAAGAQGPGQTRAEIPRPRQEGLGVPHHAPR</sequence>
<feature type="region of interest" description="Disordered" evidence="2">
    <location>
        <begin position="67"/>
        <end position="122"/>
    </location>
</feature>
<evidence type="ECO:0000256" key="1">
    <source>
        <dbReference type="ARBA" id="ARBA00004123"/>
    </source>
</evidence>
<proteinExistence type="predicted"/>
<keyword evidence="4" id="KW-1185">Reference proteome</keyword>
<gene>
    <name evidence="3" type="ORF">BAE44_0026289</name>
</gene>
<dbReference type="SUPFAM" id="SSF55961">
    <property type="entry name" value="Bet v1-like"/>
    <property type="match status" value="1"/>
</dbReference>
<dbReference type="Gene3D" id="3.30.530.20">
    <property type="match status" value="1"/>
</dbReference>
<reference evidence="3 4" key="1">
    <citation type="submission" date="2016-09" db="EMBL/GenBank/DDBJ databases">
        <title>The draft genome of Dichanthelium oligosanthes: A C3 panicoid grass species.</title>
        <authorList>
            <person name="Studer A.J."/>
            <person name="Schnable J.C."/>
            <person name="Brutnell T.P."/>
        </authorList>
    </citation>
    <scope>NUCLEOTIDE SEQUENCE [LARGE SCALE GENOMIC DNA]</scope>
    <source>
        <strain evidence="4">cv. Kellogg 1175</strain>
        <tissue evidence="3">Leaf</tissue>
    </source>
</reference>
<comment type="subcellular location">
    <subcellularLocation>
        <location evidence="1">Nucleus</location>
    </subcellularLocation>
</comment>
<evidence type="ECO:0000256" key="2">
    <source>
        <dbReference type="SAM" id="MobiDB-lite"/>
    </source>
</evidence>
<evidence type="ECO:0000313" key="4">
    <source>
        <dbReference type="Proteomes" id="UP000095767"/>
    </source>
</evidence>
<dbReference type="EMBL" id="LWDX02076196">
    <property type="protein sequence ID" value="OEL12692.1"/>
    <property type="molecule type" value="Genomic_DNA"/>
</dbReference>
<dbReference type="GO" id="GO:0005634">
    <property type="term" value="C:nucleus"/>
    <property type="evidence" value="ECO:0007669"/>
    <property type="project" value="UniProtKB-SubCell"/>
</dbReference>
<dbReference type="Proteomes" id="UP000095767">
    <property type="component" value="Unassembled WGS sequence"/>
</dbReference>
<evidence type="ECO:0000313" key="3">
    <source>
        <dbReference type="EMBL" id="OEL12692.1"/>
    </source>
</evidence>